<proteinExistence type="predicted"/>
<accession>A0ABW0SEW1</accession>
<evidence type="ECO:0000313" key="1">
    <source>
        <dbReference type="EMBL" id="MFC5567474.1"/>
    </source>
</evidence>
<sequence length="196" mass="20867">MTWPAAVLTHFAARLPYAVHWLLWATVKPFGGGAAVSVGLWTGDDHETIVVEGQARLYHGAQGGLQVPPIAYRVGTEVASLDLGLSLSPEGVTLVRGYNTRLAPVQLHAAVFDADTGGLLGLRRMFKGLVDGVRIATPEQEGQAALTLTLVSAARRGTMTVAGRKSDQSQRARLSTDRFRQYADVGSVAADTWGTD</sequence>
<organism evidence="1 2">
    <name type="scientific">Rubellimicrobium aerolatum</name>
    <dbReference type="NCBI Taxonomy" id="490979"/>
    <lineage>
        <taxon>Bacteria</taxon>
        <taxon>Pseudomonadati</taxon>
        <taxon>Pseudomonadota</taxon>
        <taxon>Alphaproteobacteria</taxon>
        <taxon>Rhodobacterales</taxon>
        <taxon>Roseobacteraceae</taxon>
        <taxon>Rubellimicrobium</taxon>
    </lineage>
</organism>
<comment type="caution">
    <text evidence="1">The sequence shown here is derived from an EMBL/GenBank/DDBJ whole genome shotgun (WGS) entry which is preliminary data.</text>
</comment>
<dbReference type="EMBL" id="JBHSNA010000015">
    <property type="protein sequence ID" value="MFC5567474.1"/>
    <property type="molecule type" value="Genomic_DNA"/>
</dbReference>
<dbReference type="Proteomes" id="UP001596056">
    <property type="component" value="Unassembled WGS sequence"/>
</dbReference>
<protein>
    <recommendedName>
        <fullName evidence="3">DUF2125 domain-containing protein</fullName>
    </recommendedName>
</protein>
<reference evidence="2" key="1">
    <citation type="journal article" date="2019" name="Int. J. Syst. Evol. Microbiol.">
        <title>The Global Catalogue of Microorganisms (GCM) 10K type strain sequencing project: providing services to taxonomists for standard genome sequencing and annotation.</title>
        <authorList>
            <consortium name="The Broad Institute Genomics Platform"/>
            <consortium name="The Broad Institute Genome Sequencing Center for Infectious Disease"/>
            <person name="Wu L."/>
            <person name="Ma J."/>
        </authorList>
    </citation>
    <scope>NUCLEOTIDE SEQUENCE [LARGE SCALE GENOMIC DNA]</scope>
    <source>
        <strain evidence="2">KACC 11588</strain>
    </source>
</reference>
<keyword evidence="2" id="KW-1185">Reference proteome</keyword>
<gene>
    <name evidence="1" type="ORF">ACFPOC_13760</name>
</gene>
<dbReference type="RefSeq" id="WP_209840980.1">
    <property type="nucleotide sequence ID" value="NZ_JAGGJP010000009.1"/>
</dbReference>
<name>A0ABW0SEW1_9RHOB</name>
<evidence type="ECO:0000313" key="2">
    <source>
        <dbReference type="Proteomes" id="UP001596056"/>
    </source>
</evidence>
<evidence type="ECO:0008006" key="3">
    <source>
        <dbReference type="Google" id="ProtNLM"/>
    </source>
</evidence>